<dbReference type="SUPFAM" id="SSF52540">
    <property type="entry name" value="P-loop containing nucleoside triphosphate hydrolases"/>
    <property type="match status" value="1"/>
</dbReference>
<dbReference type="GO" id="GO:0000160">
    <property type="term" value="P:phosphorelay signal transduction system"/>
    <property type="evidence" value="ECO:0007669"/>
    <property type="project" value="InterPro"/>
</dbReference>
<keyword evidence="4" id="KW-0804">Transcription</keyword>
<dbReference type="SMART" id="SM00028">
    <property type="entry name" value="TPR"/>
    <property type="match status" value="6"/>
</dbReference>
<dbReference type="Pfam" id="PF00486">
    <property type="entry name" value="Trans_reg_C"/>
    <property type="match status" value="1"/>
</dbReference>
<evidence type="ECO:0000256" key="2">
    <source>
        <dbReference type="ARBA" id="ARBA00023015"/>
    </source>
</evidence>
<organism evidence="9 10">
    <name type="scientific">Actinomadura madurae</name>
    <dbReference type="NCBI Taxonomy" id="1993"/>
    <lineage>
        <taxon>Bacteria</taxon>
        <taxon>Bacillati</taxon>
        <taxon>Actinomycetota</taxon>
        <taxon>Actinomycetes</taxon>
        <taxon>Streptosporangiales</taxon>
        <taxon>Thermomonosporaceae</taxon>
        <taxon>Actinomadura</taxon>
    </lineage>
</organism>
<dbReference type="GO" id="GO:0003677">
    <property type="term" value="F:DNA binding"/>
    <property type="evidence" value="ECO:0007669"/>
    <property type="project" value="UniProtKB-UniRule"/>
</dbReference>
<dbReference type="GO" id="GO:0043531">
    <property type="term" value="F:ADP binding"/>
    <property type="evidence" value="ECO:0007669"/>
    <property type="project" value="InterPro"/>
</dbReference>
<dbReference type="OrthoDB" id="5521887at2"/>
<dbReference type="SMART" id="SM00862">
    <property type="entry name" value="Trans_reg_C"/>
    <property type="match status" value="1"/>
</dbReference>
<dbReference type="PROSITE" id="PS50005">
    <property type="entry name" value="TPR"/>
    <property type="match status" value="2"/>
</dbReference>
<feature type="repeat" description="TPR" evidence="5">
    <location>
        <begin position="853"/>
        <end position="886"/>
    </location>
</feature>
<protein>
    <submittedName>
        <fullName evidence="9">DNA-binding transcriptional activator of the SARP family</fullName>
    </submittedName>
</protein>
<evidence type="ECO:0000256" key="7">
    <source>
        <dbReference type="SAM" id="MobiDB-lite"/>
    </source>
</evidence>
<evidence type="ECO:0000313" key="10">
    <source>
        <dbReference type="Proteomes" id="UP000183413"/>
    </source>
</evidence>
<reference evidence="9 10" key="1">
    <citation type="submission" date="2016-10" db="EMBL/GenBank/DDBJ databases">
        <authorList>
            <person name="de Groot N.N."/>
        </authorList>
    </citation>
    <scope>NUCLEOTIDE SEQUENCE [LARGE SCALE GENOMIC DNA]</scope>
    <source>
        <strain evidence="9 10">DSM 43067</strain>
    </source>
</reference>
<dbReference type="eggNOG" id="COG3629">
    <property type="taxonomic scope" value="Bacteria"/>
</dbReference>
<evidence type="ECO:0000256" key="4">
    <source>
        <dbReference type="ARBA" id="ARBA00023163"/>
    </source>
</evidence>
<dbReference type="InterPro" id="IPR036388">
    <property type="entry name" value="WH-like_DNA-bd_sf"/>
</dbReference>
<keyword evidence="5" id="KW-0802">TPR repeat</keyword>
<dbReference type="Gene3D" id="3.40.50.300">
    <property type="entry name" value="P-loop containing nucleotide triphosphate hydrolases"/>
    <property type="match status" value="1"/>
</dbReference>
<keyword evidence="3 6" id="KW-0238">DNA-binding</keyword>
<evidence type="ECO:0000259" key="8">
    <source>
        <dbReference type="PROSITE" id="PS51755"/>
    </source>
</evidence>
<dbReference type="Gene3D" id="1.25.40.10">
    <property type="entry name" value="Tetratricopeptide repeat domain"/>
    <property type="match status" value="3"/>
</dbReference>
<dbReference type="PRINTS" id="PR00364">
    <property type="entry name" value="DISEASERSIST"/>
</dbReference>
<evidence type="ECO:0000256" key="1">
    <source>
        <dbReference type="ARBA" id="ARBA00005820"/>
    </source>
</evidence>
<dbReference type="SMART" id="SM01043">
    <property type="entry name" value="BTAD"/>
    <property type="match status" value="1"/>
</dbReference>
<dbReference type="CDD" id="cd15831">
    <property type="entry name" value="BTAD"/>
    <property type="match status" value="1"/>
</dbReference>
<dbReference type="InterPro" id="IPR027417">
    <property type="entry name" value="P-loop_NTPase"/>
</dbReference>
<name>A0A1I5L5E5_9ACTN</name>
<feature type="DNA-binding region" description="OmpR/PhoB-type" evidence="6">
    <location>
        <begin position="1"/>
        <end position="97"/>
    </location>
</feature>
<dbReference type="GO" id="GO:0006355">
    <property type="term" value="P:regulation of DNA-templated transcription"/>
    <property type="evidence" value="ECO:0007669"/>
    <property type="project" value="InterPro"/>
</dbReference>
<feature type="repeat" description="TPR" evidence="5">
    <location>
        <begin position="893"/>
        <end position="926"/>
    </location>
</feature>
<dbReference type="eggNOG" id="COG3903">
    <property type="taxonomic scope" value="Bacteria"/>
</dbReference>
<evidence type="ECO:0000256" key="3">
    <source>
        <dbReference type="ARBA" id="ARBA00023125"/>
    </source>
</evidence>
<accession>A0A1I5L5E5</accession>
<dbReference type="EMBL" id="FOVH01000010">
    <property type="protein sequence ID" value="SFO92540.1"/>
    <property type="molecule type" value="Genomic_DNA"/>
</dbReference>
<dbReference type="SUPFAM" id="SSF48452">
    <property type="entry name" value="TPR-like"/>
    <property type="match status" value="2"/>
</dbReference>
<dbReference type="Pfam" id="PF13424">
    <property type="entry name" value="TPR_12"/>
    <property type="match status" value="2"/>
</dbReference>
<dbReference type="AlphaFoldDB" id="A0A1I5L5E5"/>
<dbReference type="Pfam" id="PF13176">
    <property type="entry name" value="TPR_7"/>
    <property type="match status" value="1"/>
</dbReference>
<keyword evidence="10" id="KW-1185">Reference proteome</keyword>
<feature type="region of interest" description="Disordered" evidence="7">
    <location>
        <begin position="249"/>
        <end position="291"/>
    </location>
</feature>
<dbReference type="Proteomes" id="UP000183413">
    <property type="component" value="Unassembled WGS sequence"/>
</dbReference>
<dbReference type="PROSITE" id="PS51755">
    <property type="entry name" value="OMPR_PHOB"/>
    <property type="match status" value="1"/>
</dbReference>
<keyword evidence="2" id="KW-0805">Transcription regulation</keyword>
<dbReference type="PANTHER" id="PTHR35807:SF1">
    <property type="entry name" value="TRANSCRIPTIONAL REGULATOR REDD"/>
    <property type="match status" value="1"/>
</dbReference>
<dbReference type="SUPFAM" id="SSF46894">
    <property type="entry name" value="C-terminal effector domain of the bipartite response regulators"/>
    <property type="match status" value="1"/>
</dbReference>
<dbReference type="InParanoid" id="A0A1I5L5E5"/>
<dbReference type="Pfam" id="PF03704">
    <property type="entry name" value="BTAD"/>
    <property type="match status" value="1"/>
</dbReference>
<dbReference type="InterPro" id="IPR016032">
    <property type="entry name" value="Sig_transdc_resp-reg_C-effctor"/>
</dbReference>
<dbReference type="InterPro" id="IPR001867">
    <property type="entry name" value="OmpR/PhoB-type_DNA-bd"/>
</dbReference>
<evidence type="ECO:0000256" key="6">
    <source>
        <dbReference type="PROSITE-ProRule" id="PRU01091"/>
    </source>
</evidence>
<proteinExistence type="inferred from homology"/>
<dbReference type="InterPro" id="IPR011990">
    <property type="entry name" value="TPR-like_helical_dom_sf"/>
</dbReference>
<dbReference type="STRING" id="1993.SAMN04489713_110260"/>
<dbReference type="Gene3D" id="1.10.10.10">
    <property type="entry name" value="Winged helix-like DNA-binding domain superfamily/Winged helix DNA-binding domain"/>
    <property type="match status" value="1"/>
</dbReference>
<evidence type="ECO:0000313" key="9">
    <source>
        <dbReference type="EMBL" id="SFO92540.1"/>
    </source>
</evidence>
<comment type="similarity">
    <text evidence="1">Belongs to the AfsR/DnrI/RedD regulatory family.</text>
</comment>
<dbReference type="InterPro" id="IPR005158">
    <property type="entry name" value="BTAD"/>
</dbReference>
<sequence>MRFGVLGPLVVGDHGTSLPLGAPQDRTVLAVLLVHANDLVGVDQLVDELWPHRPPAQARALVRGHVSRIRRTLRAGEAGRAAAERIITRKPGYFLKVHDEELDLHVFEKLVADAREDERTRRVEHRLATLRRAHRLWRGAPFADVPPSHSIAATVGRLTELRLTTLEEMYDASLACGEDAEIVAELTELVDRHPFREHLAAQLILALHRSGRTADAITLYQEVRRRLSDELGVDPGDQLQRLHLGILRNDPSLDRPAPPPWSKLDPAPRTAPHGPAGSARSGLTPRQLPAASPVFTGRAGELTELTGLPDAGTVVIGSIDGMAGIGKTALAVQAAQRLAAHYPDGQLFLDLHGFTPGVAPLDPAGALERMLRALGVPGEWIPAHLEDRSAMLRSTLAGRRVLLLLDNAADDVQVRPLLPGTPGCLTLITSRHRLAGLDDAHLMSVGVLSLSEAADLFARAVRRDDLTARSPLVSEIVDMCGRLPLAIRIAAARLRAHPAWTAEQLIERLGDHDRRLAELHAGQRSMGAALDMSYRHLTARHRRAYRLLGLHPGAAFGTDAAAALTGMPRERAEEALDDLLEAQLLNETAPGRYTFHDLVRLHAMRIAREEEREPDRQDALARLLDHYTRTASLAVDVLYAPRTPQRRDAAPAVGSAPRPATPPQAAAWLDAELANLLAAAEHAADHDAPGHVLGLSRTLQLHLHTRGHFSHAETLHERARDAALQTGDRAGEMWATIGLADAYQATIRLAAATEGHERALALAREIGDRGGELAALRGLGRSRYLAGRNRPATDILGQALRLAGEIGDRRGELQVLCTLGLLHYQTGRHEETTRCFSRGLRIAREIGDRGGELQALCGLGHAHRVRAEYDGAIDRYEQALDIADEIGHRSGEVQALCGLGHTYRFREQFDRATGYYERALDLAGDIGVRSYEFEALYGLGNTCLATGRSGQALNLHERALEMTRNLHQQGQQARAHDGLARAHHALGDRDRACHHWERALTILHDLGLAYEGEVKAADVHASLIALGCRGKGG</sequence>
<dbReference type="InterPro" id="IPR019734">
    <property type="entry name" value="TPR_rpt"/>
</dbReference>
<evidence type="ECO:0000256" key="5">
    <source>
        <dbReference type="PROSITE-ProRule" id="PRU00339"/>
    </source>
</evidence>
<dbReference type="PANTHER" id="PTHR35807">
    <property type="entry name" value="TRANSCRIPTIONAL REGULATOR REDD-RELATED"/>
    <property type="match status" value="1"/>
</dbReference>
<gene>
    <name evidence="9" type="ORF">SAMN04489713_110260</name>
</gene>
<dbReference type="RefSeq" id="WP_075022664.1">
    <property type="nucleotide sequence ID" value="NZ_FOVH01000010.1"/>
</dbReference>
<dbReference type="InterPro" id="IPR051677">
    <property type="entry name" value="AfsR-DnrI-RedD_regulator"/>
</dbReference>
<feature type="domain" description="OmpR/PhoB-type" evidence="8">
    <location>
        <begin position="1"/>
        <end position="97"/>
    </location>
</feature>